<dbReference type="RefSeq" id="WP_274455676.1">
    <property type="nucleotide sequence ID" value="NZ_CP067097.1"/>
</dbReference>
<dbReference type="InterPro" id="IPR036390">
    <property type="entry name" value="WH_DNA-bd_sf"/>
</dbReference>
<name>A0ABT9XDK3_9BACL</name>
<dbReference type="Proteomes" id="UP001232973">
    <property type="component" value="Unassembled WGS sequence"/>
</dbReference>
<dbReference type="SUPFAM" id="SSF46785">
    <property type="entry name" value="Winged helix' DNA-binding domain"/>
    <property type="match status" value="1"/>
</dbReference>
<keyword evidence="1" id="KW-0238">DNA-binding</keyword>
<sequence length="103" mass="11651">MSAVIDLERLLRYINELICEQQIRSKEVKVLLTILPHVNANGQILTRDHQRAAMVKDIADIAGLHKKHVGKALEQLCERGILQREPLGSIKLFSVSPQFRQAS</sequence>
<dbReference type="EMBL" id="JAUSTP010000001">
    <property type="protein sequence ID" value="MDQ0188267.1"/>
    <property type="molecule type" value="Genomic_DNA"/>
</dbReference>
<organism evidence="1 2">
    <name type="scientific">Alicyclobacillus cycloheptanicus</name>
    <dbReference type="NCBI Taxonomy" id="1457"/>
    <lineage>
        <taxon>Bacteria</taxon>
        <taxon>Bacillati</taxon>
        <taxon>Bacillota</taxon>
        <taxon>Bacilli</taxon>
        <taxon>Bacillales</taxon>
        <taxon>Alicyclobacillaceae</taxon>
        <taxon>Alicyclobacillus</taxon>
    </lineage>
</organism>
<reference evidence="1 2" key="1">
    <citation type="submission" date="2023-07" db="EMBL/GenBank/DDBJ databases">
        <title>Genomic Encyclopedia of Type Strains, Phase IV (KMG-IV): sequencing the most valuable type-strain genomes for metagenomic binning, comparative biology and taxonomic classification.</title>
        <authorList>
            <person name="Goeker M."/>
        </authorList>
    </citation>
    <scope>NUCLEOTIDE SEQUENCE [LARGE SCALE GENOMIC DNA]</scope>
    <source>
        <strain evidence="1 2">DSM 4006</strain>
    </source>
</reference>
<dbReference type="GO" id="GO:0003677">
    <property type="term" value="F:DNA binding"/>
    <property type="evidence" value="ECO:0007669"/>
    <property type="project" value="UniProtKB-KW"/>
</dbReference>
<proteinExistence type="predicted"/>
<evidence type="ECO:0000313" key="1">
    <source>
        <dbReference type="EMBL" id="MDQ0188267.1"/>
    </source>
</evidence>
<keyword evidence="2" id="KW-1185">Reference proteome</keyword>
<gene>
    <name evidence="1" type="ORF">J2S03_000071</name>
</gene>
<protein>
    <submittedName>
        <fullName evidence="1">DNA-binding MarR family transcriptional regulator</fullName>
    </submittedName>
</protein>
<comment type="caution">
    <text evidence="1">The sequence shown here is derived from an EMBL/GenBank/DDBJ whole genome shotgun (WGS) entry which is preliminary data.</text>
</comment>
<evidence type="ECO:0000313" key="2">
    <source>
        <dbReference type="Proteomes" id="UP001232973"/>
    </source>
</evidence>
<accession>A0ABT9XDK3</accession>